<comment type="cofactor">
    <cofactor evidence="9">
        <name>Cu cation</name>
        <dbReference type="ChEBI" id="CHEBI:23378"/>
    </cofactor>
    <text evidence="9">Binds 1 copper ion per subunit.</text>
</comment>
<keyword evidence="7" id="KW-1015">Disulfide bond</keyword>
<keyword evidence="4" id="KW-0049">Antioxidant</keyword>
<comment type="catalytic activity">
    <reaction evidence="8 9">
        <text>2 superoxide + 2 H(+) = H2O2 + O2</text>
        <dbReference type="Rhea" id="RHEA:20696"/>
        <dbReference type="ChEBI" id="CHEBI:15378"/>
        <dbReference type="ChEBI" id="CHEBI:15379"/>
        <dbReference type="ChEBI" id="CHEBI:16240"/>
        <dbReference type="ChEBI" id="CHEBI:18421"/>
        <dbReference type="EC" id="1.15.1.1"/>
    </reaction>
</comment>
<dbReference type="EMBL" id="VIIS01001126">
    <property type="protein sequence ID" value="KAF0301757.1"/>
    <property type="molecule type" value="Genomic_DNA"/>
</dbReference>
<dbReference type="PRINTS" id="PR00068">
    <property type="entry name" value="CUZNDISMTASE"/>
</dbReference>
<organism evidence="12 13">
    <name type="scientific">Amphibalanus amphitrite</name>
    <name type="common">Striped barnacle</name>
    <name type="synonym">Balanus amphitrite</name>
    <dbReference type="NCBI Taxonomy" id="1232801"/>
    <lineage>
        <taxon>Eukaryota</taxon>
        <taxon>Metazoa</taxon>
        <taxon>Ecdysozoa</taxon>
        <taxon>Arthropoda</taxon>
        <taxon>Crustacea</taxon>
        <taxon>Multicrustacea</taxon>
        <taxon>Cirripedia</taxon>
        <taxon>Thoracica</taxon>
        <taxon>Thoracicalcarea</taxon>
        <taxon>Balanomorpha</taxon>
        <taxon>Balanoidea</taxon>
        <taxon>Balanidae</taxon>
        <taxon>Amphibalaninae</taxon>
        <taxon>Amphibalanus</taxon>
    </lineage>
</organism>
<evidence type="ECO:0000256" key="10">
    <source>
        <dbReference type="SAM" id="Phobius"/>
    </source>
</evidence>
<keyword evidence="3 9" id="KW-0862">Zinc</keyword>
<dbReference type="Proteomes" id="UP000440578">
    <property type="component" value="Unassembled WGS sequence"/>
</dbReference>
<comment type="caution">
    <text evidence="12">The sequence shown here is derived from an EMBL/GenBank/DDBJ whole genome shotgun (WGS) entry which is preliminary data.</text>
</comment>
<feature type="transmembrane region" description="Helical" evidence="10">
    <location>
        <begin position="114"/>
        <end position="132"/>
    </location>
</feature>
<keyword evidence="10" id="KW-1133">Transmembrane helix</keyword>
<comment type="similarity">
    <text evidence="1 9">Belongs to the Cu-Zn superoxide dismutase family.</text>
</comment>
<keyword evidence="2 9" id="KW-0479">Metal-binding</keyword>
<keyword evidence="10" id="KW-0812">Transmembrane</keyword>
<evidence type="ECO:0000256" key="7">
    <source>
        <dbReference type="ARBA" id="ARBA00023157"/>
    </source>
</evidence>
<accession>A0A6A4W190</accession>
<keyword evidence="10" id="KW-0472">Membrane</keyword>
<evidence type="ECO:0000256" key="6">
    <source>
        <dbReference type="ARBA" id="ARBA00023008"/>
    </source>
</evidence>
<dbReference type="Gene3D" id="2.60.40.200">
    <property type="entry name" value="Superoxide dismutase, copper/zinc binding domain"/>
    <property type="match status" value="1"/>
</dbReference>
<keyword evidence="6 9" id="KW-0186">Copper</keyword>
<feature type="transmembrane region" description="Helical" evidence="10">
    <location>
        <begin position="139"/>
        <end position="158"/>
    </location>
</feature>
<sequence length="441" mass="45991">MYDVNYTRLVRQLTSVTARDNSSGPSTLPTPWPVTPCRHGWHHEPERGVTLMAKFELVCENSQLTSALVAGVGAGAAVGQLVVFSCRNRLLSSLTYHQAAAESLSRWPGAGRPLLLLAAAQLLACPLAWAAARVAGRRSCLLVSLGLSAAVCGLAASLQRRVTSNLTLDALTFTLALLSEVSLLLLLLTGCRLLPSLLSSHGLLLLRSAQLLGYTALPALNFLMPEWRLATLAGLHGLGAGAALLLPETLHQPRPRLPSESHSVSASRQAEAVIQAGTDAGVSGLVMFYQTAETEPVQISGSISGLAPGLHGLHVHQNGNLTSACSDAGSHFNPAGSDHGAHPNLADRRHVADLGNVVADETGTADFQLQDKLQTLYDGENVIVGRAIVIHALEDDLGLGGDEESKKTGNAGARVGCGLIELSQGLEEKAGGGGAELPAHV</sequence>
<dbReference type="PROSITE" id="PS00332">
    <property type="entry name" value="SOD_CU_ZN_2"/>
    <property type="match status" value="1"/>
</dbReference>
<feature type="transmembrane region" description="Helical" evidence="10">
    <location>
        <begin position="203"/>
        <end position="223"/>
    </location>
</feature>
<dbReference type="AlphaFoldDB" id="A0A6A4W190"/>
<protein>
    <recommendedName>
        <fullName evidence="9">Superoxide dismutase [Cu-Zn]</fullName>
        <ecNumber evidence="9">1.15.1.1</ecNumber>
    </recommendedName>
</protein>
<dbReference type="InterPro" id="IPR036423">
    <property type="entry name" value="SOD-like_Cu/Zn_dom_sf"/>
</dbReference>
<dbReference type="CDD" id="cd00305">
    <property type="entry name" value="Cu-Zn_Superoxide_Dismutase"/>
    <property type="match status" value="1"/>
</dbReference>
<dbReference type="SUPFAM" id="SSF49329">
    <property type="entry name" value="Cu,Zn superoxide dismutase-like"/>
    <property type="match status" value="1"/>
</dbReference>
<proteinExistence type="inferred from homology"/>
<evidence type="ECO:0000256" key="1">
    <source>
        <dbReference type="ARBA" id="ARBA00010457"/>
    </source>
</evidence>
<dbReference type="FunFam" id="2.60.40.200:FF:000013">
    <property type="entry name" value="Superoxide dismutase [Cu-Zn]"/>
    <property type="match status" value="1"/>
</dbReference>
<comment type="function">
    <text evidence="9">Destroys radicals which are normally produced within the cells and which are toxic to biological systems.</text>
</comment>
<comment type="cofactor">
    <cofactor evidence="9">
        <name>Zn(2+)</name>
        <dbReference type="ChEBI" id="CHEBI:29105"/>
    </cofactor>
    <text evidence="9">Binds 1 zinc ion per subunit.</text>
</comment>
<dbReference type="InterPro" id="IPR024134">
    <property type="entry name" value="SOD_Cu/Zn_/chaperone"/>
</dbReference>
<evidence type="ECO:0000256" key="4">
    <source>
        <dbReference type="ARBA" id="ARBA00022862"/>
    </source>
</evidence>
<dbReference type="GO" id="GO:0005507">
    <property type="term" value="F:copper ion binding"/>
    <property type="evidence" value="ECO:0007669"/>
    <property type="project" value="InterPro"/>
</dbReference>
<dbReference type="InterPro" id="IPR018152">
    <property type="entry name" value="SOD_Cu/Zn_BS"/>
</dbReference>
<keyword evidence="13" id="KW-1185">Reference proteome</keyword>
<dbReference type="OrthoDB" id="3936150at2759"/>
<feature type="transmembrane region" description="Helical" evidence="10">
    <location>
        <begin position="170"/>
        <end position="191"/>
    </location>
</feature>
<name>A0A6A4W190_AMPAM</name>
<dbReference type="Pfam" id="PF00080">
    <property type="entry name" value="Sod_Cu"/>
    <property type="match status" value="1"/>
</dbReference>
<evidence type="ECO:0000256" key="2">
    <source>
        <dbReference type="ARBA" id="ARBA00022723"/>
    </source>
</evidence>
<evidence type="ECO:0000256" key="3">
    <source>
        <dbReference type="ARBA" id="ARBA00022833"/>
    </source>
</evidence>
<evidence type="ECO:0000313" key="13">
    <source>
        <dbReference type="Proteomes" id="UP000440578"/>
    </source>
</evidence>
<evidence type="ECO:0000256" key="5">
    <source>
        <dbReference type="ARBA" id="ARBA00023002"/>
    </source>
</evidence>
<feature type="domain" description="Superoxide dismutase copper/zinc binding" evidence="11">
    <location>
        <begin position="282"/>
        <end position="420"/>
    </location>
</feature>
<dbReference type="InterPro" id="IPR001424">
    <property type="entry name" value="SOD_Cu_Zn_dom"/>
</dbReference>
<keyword evidence="5 9" id="KW-0560">Oxidoreductase</keyword>
<gene>
    <name evidence="12" type="primary">sod-1</name>
    <name evidence="12" type="ORF">FJT64_003076</name>
</gene>
<dbReference type="EC" id="1.15.1.1" evidence="9"/>
<evidence type="ECO:0000256" key="9">
    <source>
        <dbReference type="RuleBase" id="RU000393"/>
    </source>
</evidence>
<evidence type="ECO:0000313" key="12">
    <source>
        <dbReference type="EMBL" id="KAF0301757.1"/>
    </source>
</evidence>
<evidence type="ECO:0000256" key="8">
    <source>
        <dbReference type="ARBA" id="ARBA00049204"/>
    </source>
</evidence>
<dbReference type="PANTHER" id="PTHR10003">
    <property type="entry name" value="SUPEROXIDE DISMUTASE CU-ZN -RELATED"/>
    <property type="match status" value="1"/>
</dbReference>
<dbReference type="GO" id="GO:0004784">
    <property type="term" value="F:superoxide dismutase activity"/>
    <property type="evidence" value="ECO:0007669"/>
    <property type="project" value="UniProtKB-EC"/>
</dbReference>
<evidence type="ECO:0000259" key="11">
    <source>
        <dbReference type="Pfam" id="PF00080"/>
    </source>
</evidence>
<reference evidence="12 13" key="1">
    <citation type="submission" date="2019-07" db="EMBL/GenBank/DDBJ databases">
        <title>Draft genome assembly of a fouling barnacle, Amphibalanus amphitrite (Darwin, 1854): The first reference genome for Thecostraca.</title>
        <authorList>
            <person name="Kim W."/>
        </authorList>
    </citation>
    <scope>NUCLEOTIDE SEQUENCE [LARGE SCALE GENOMIC DNA]</scope>
    <source>
        <strain evidence="12">SNU_AA5</strain>
        <tissue evidence="12">Soma without cirri and trophi</tissue>
    </source>
</reference>